<dbReference type="GO" id="GO:0008661">
    <property type="term" value="F:1-deoxy-D-xylulose-5-phosphate synthase activity"/>
    <property type="evidence" value="ECO:0007669"/>
    <property type="project" value="InterPro"/>
</dbReference>
<comment type="caution">
    <text evidence="9">The sequence shown here is derived from an EMBL/GenBank/DDBJ whole genome shotgun (WGS) entry which is preliminary data.</text>
</comment>
<comment type="cofactor">
    <cofactor evidence="1">
        <name>Mg(2+)</name>
        <dbReference type="ChEBI" id="CHEBI:18420"/>
    </cofactor>
</comment>
<keyword evidence="5" id="KW-0460">Magnesium</keyword>
<evidence type="ECO:0000313" key="9">
    <source>
        <dbReference type="EMBL" id="PWA44695.1"/>
    </source>
</evidence>
<proteinExistence type="predicted"/>
<dbReference type="SUPFAM" id="SSF51197">
    <property type="entry name" value="Clavaminate synthase-like"/>
    <property type="match status" value="1"/>
</dbReference>
<dbReference type="Proteomes" id="UP000245207">
    <property type="component" value="Unassembled WGS sequence"/>
</dbReference>
<evidence type="ECO:0000259" key="8">
    <source>
        <dbReference type="Pfam" id="PF02779"/>
    </source>
</evidence>
<keyword evidence="4" id="KW-0808">Transferase</keyword>
<dbReference type="InterPro" id="IPR005475">
    <property type="entry name" value="Transketolase-like_Pyr-bd"/>
</dbReference>
<evidence type="ECO:0000256" key="4">
    <source>
        <dbReference type="ARBA" id="ARBA00022679"/>
    </source>
</evidence>
<evidence type="ECO:0000256" key="6">
    <source>
        <dbReference type="ARBA" id="ARBA00023002"/>
    </source>
</evidence>
<dbReference type="InterPro" id="IPR029061">
    <property type="entry name" value="THDP-binding"/>
</dbReference>
<evidence type="ECO:0000256" key="2">
    <source>
        <dbReference type="ARBA" id="ARBA00001964"/>
    </source>
</evidence>
<feature type="domain" description="Transketolase-like pyrimidine-binding" evidence="8">
    <location>
        <begin position="267"/>
        <end position="323"/>
    </location>
</feature>
<dbReference type="Pfam" id="PF02779">
    <property type="entry name" value="Transket_pyr"/>
    <property type="match status" value="1"/>
</dbReference>
<organism evidence="9 10">
    <name type="scientific">Artemisia annua</name>
    <name type="common">Sweet wormwood</name>
    <dbReference type="NCBI Taxonomy" id="35608"/>
    <lineage>
        <taxon>Eukaryota</taxon>
        <taxon>Viridiplantae</taxon>
        <taxon>Streptophyta</taxon>
        <taxon>Embryophyta</taxon>
        <taxon>Tracheophyta</taxon>
        <taxon>Spermatophyta</taxon>
        <taxon>Magnoliopsida</taxon>
        <taxon>eudicotyledons</taxon>
        <taxon>Gunneridae</taxon>
        <taxon>Pentapetalae</taxon>
        <taxon>asterids</taxon>
        <taxon>campanulids</taxon>
        <taxon>Asterales</taxon>
        <taxon>Asteraceae</taxon>
        <taxon>Asteroideae</taxon>
        <taxon>Anthemideae</taxon>
        <taxon>Artemisiinae</taxon>
        <taxon>Artemisia</taxon>
    </lineage>
</organism>
<dbReference type="InterPro" id="IPR042098">
    <property type="entry name" value="TauD-like_sf"/>
</dbReference>
<evidence type="ECO:0000256" key="3">
    <source>
        <dbReference type="ARBA" id="ARBA00011738"/>
    </source>
</evidence>
<accession>A0A2U1L6P2</accession>
<evidence type="ECO:0000256" key="7">
    <source>
        <dbReference type="ARBA" id="ARBA00023052"/>
    </source>
</evidence>
<protein>
    <submittedName>
        <fullName evidence="9">1-deoxy-d-xylulose 5-phosphate synthase</fullName>
    </submittedName>
</protein>
<reference evidence="9 10" key="1">
    <citation type="journal article" date="2018" name="Mol. Plant">
        <title>The genome of Artemisia annua provides insight into the evolution of Asteraceae family and artemisinin biosynthesis.</title>
        <authorList>
            <person name="Shen Q."/>
            <person name="Zhang L."/>
            <person name="Liao Z."/>
            <person name="Wang S."/>
            <person name="Yan T."/>
            <person name="Shi P."/>
            <person name="Liu M."/>
            <person name="Fu X."/>
            <person name="Pan Q."/>
            <person name="Wang Y."/>
            <person name="Lv Z."/>
            <person name="Lu X."/>
            <person name="Zhang F."/>
            <person name="Jiang W."/>
            <person name="Ma Y."/>
            <person name="Chen M."/>
            <person name="Hao X."/>
            <person name="Li L."/>
            <person name="Tang Y."/>
            <person name="Lv G."/>
            <person name="Zhou Y."/>
            <person name="Sun X."/>
            <person name="Brodelius P.E."/>
            <person name="Rose J.K.C."/>
            <person name="Tang K."/>
        </authorList>
    </citation>
    <scope>NUCLEOTIDE SEQUENCE [LARGE SCALE GENOMIC DNA]</scope>
    <source>
        <strain evidence="10">cv. Huhao1</strain>
        <tissue evidence="9">Leaf</tissue>
    </source>
</reference>
<dbReference type="Gene3D" id="3.40.50.970">
    <property type="match status" value="1"/>
</dbReference>
<dbReference type="EMBL" id="PKPP01011138">
    <property type="protein sequence ID" value="PWA44695.1"/>
    <property type="molecule type" value="Genomic_DNA"/>
</dbReference>
<dbReference type="STRING" id="35608.A0A2U1L6P2"/>
<evidence type="ECO:0000313" key="10">
    <source>
        <dbReference type="Proteomes" id="UP000245207"/>
    </source>
</evidence>
<keyword evidence="6" id="KW-0560">Oxidoreductase</keyword>
<dbReference type="SUPFAM" id="SSF52518">
    <property type="entry name" value="Thiamin diphosphate-binding fold (THDP-binding)"/>
    <property type="match status" value="1"/>
</dbReference>
<comment type="cofactor">
    <cofactor evidence="2">
        <name>thiamine diphosphate</name>
        <dbReference type="ChEBI" id="CHEBI:58937"/>
    </cofactor>
</comment>
<keyword evidence="10" id="KW-1185">Reference proteome</keyword>
<name>A0A2U1L6P2_ARTAN</name>
<gene>
    <name evidence="9" type="ORF">CTI12_AA502470</name>
</gene>
<dbReference type="PANTHER" id="PTHR43322:SF4">
    <property type="entry name" value="1-DEOXY-D-XYLULOSE-5-PHOSPHATE SYNTHASE 2, CHLOROPLASTIC-RELATED"/>
    <property type="match status" value="1"/>
</dbReference>
<keyword evidence="7" id="KW-0786">Thiamine pyrophosphate</keyword>
<dbReference type="AlphaFoldDB" id="A0A2U1L6P2"/>
<dbReference type="OrthoDB" id="1912459at2759"/>
<dbReference type="GO" id="GO:0016114">
    <property type="term" value="P:terpenoid biosynthetic process"/>
    <property type="evidence" value="ECO:0007669"/>
    <property type="project" value="InterPro"/>
</dbReference>
<dbReference type="GO" id="GO:0016491">
    <property type="term" value="F:oxidoreductase activity"/>
    <property type="evidence" value="ECO:0007669"/>
    <property type="project" value="UniProtKB-KW"/>
</dbReference>
<comment type="subunit">
    <text evidence="3">Homodimer.</text>
</comment>
<evidence type="ECO:0000256" key="1">
    <source>
        <dbReference type="ARBA" id="ARBA00001946"/>
    </source>
</evidence>
<sequence>MVSLSQQPTGSDALFIPEGCQDFRFHGLIIPEHVPPKELWNLSTFYPLSHVRTHGFILSAQDIEKIQKDLYLHDWNDTHQKIVGKLQHCDSLPQQPKNEQLEKLKVFKNMQKRKISMSSQMQTGNEDGETFERSKVPAFPLKVFFFCEEEPNIGGETPIVLSHVIYDKMKQKYPEAAKLGMTLEWTDDGVETVIGPIPAIKFDETRQSKIWFNSIVANWPLILVGKMQKTTGINMVPGIGIWELIKYFAEAHIKEAEVDNKIVAIHAAMGAGLATAGLKPFYAIYSSFLQQGYDQVVHDVDLQKLPVRFAMDISGLVGADGPTLWSI</sequence>
<dbReference type="InterPro" id="IPR005477">
    <property type="entry name" value="Dxylulose-5-P_synthase"/>
</dbReference>
<dbReference type="PANTHER" id="PTHR43322">
    <property type="entry name" value="1-D-DEOXYXYLULOSE 5-PHOSPHATE SYNTHASE-RELATED"/>
    <property type="match status" value="1"/>
</dbReference>
<dbReference type="Gene3D" id="3.60.130.10">
    <property type="entry name" value="Clavaminate synthase-like"/>
    <property type="match status" value="1"/>
</dbReference>
<evidence type="ECO:0000256" key="5">
    <source>
        <dbReference type="ARBA" id="ARBA00022842"/>
    </source>
</evidence>